<organism evidence="2 3">
    <name type="scientific">candidate division WOR_3 bacterium SM23_42</name>
    <dbReference type="NCBI Taxonomy" id="1703779"/>
    <lineage>
        <taxon>Bacteria</taxon>
        <taxon>Bacteria division WOR-3</taxon>
    </lineage>
</organism>
<dbReference type="SUPFAM" id="SSF55729">
    <property type="entry name" value="Acyl-CoA N-acyltransferases (Nat)"/>
    <property type="match status" value="1"/>
</dbReference>
<reference evidence="2 3" key="1">
    <citation type="journal article" date="2015" name="Microbiome">
        <title>Genomic resolution of linkages in carbon, nitrogen, and sulfur cycling among widespread estuary sediment bacteria.</title>
        <authorList>
            <person name="Baker B.J."/>
            <person name="Lazar C.S."/>
            <person name="Teske A.P."/>
            <person name="Dick G.J."/>
        </authorList>
    </citation>
    <scope>NUCLEOTIDE SEQUENCE [LARGE SCALE GENOMIC DNA]</scope>
    <source>
        <strain evidence="2">SM23_42</strain>
    </source>
</reference>
<dbReference type="CDD" id="cd04301">
    <property type="entry name" value="NAT_SF"/>
    <property type="match status" value="1"/>
</dbReference>
<name>A0A0S8FVT4_UNCW3</name>
<proteinExistence type="predicted"/>
<dbReference type="Pfam" id="PF00583">
    <property type="entry name" value="Acetyltransf_1"/>
    <property type="match status" value="1"/>
</dbReference>
<dbReference type="Proteomes" id="UP000051373">
    <property type="component" value="Unassembled WGS sequence"/>
</dbReference>
<evidence type="ECO:0000259" key="1">
    <source>
        <dbReference type="PROSITE" id="PS51186"/>
    </source>
</evidence>
<gene>
    <name evidence="2" type="ORF">AMJ83_01585</name>
</gene>
<evidence type="ECO:0000313" key="3">
    <source>
        <dbReference type="Proteomes" id="UP000051373"/>
    </source>
</evidence>
<dbReference type="EMBL" id="LJUJ01000002">
    <property type="protein sequence ID" value="KPK64433.1"/>
    <property type="molecule type" value="Genomic_DNA"/>
</dbReference>
<sequence>MEVTHRNYNGYEKDFFDMRYLLIESYGKYVKPLNWLIGRLDNWRYAALTARIRTEPYFYQRNAHLWRKDHGQLIGFFVSENGKEYFELQVHPDYRFIEEEMLKWVIDNWSTGKNEIVTNIYVHDTARIRLLEKFSFVCQGVVGVDYRYHTKDYVDDVATEDDFRIESFSESYDFESRIESERLTFGRDSLDREWFETKAIAPGYSSDWDLVVIEPNGQVVAFCVAWLDEENSVAEIDPVGTHPDYRKRGLAKALLTTCFARLNRHGIAKAQIQGFSEPGKNLYRSLMPAEDYEILGYRLKLR</sequence>
<accession>A0A0S8FVT4</accession>
<dbReference type="InterPro" id="IPR000182">
    <property type="entry name" value="GNAT_dom"/>
</dbReference>
<dbReference type="Gene3D" id="3.40.630.30">
    <property type="match status" value="1"/>
</dbReference>
<dbReference type="InterPro" id="IPR016181">
    <property type="entry name" value="Acyl_CoA_acyltransferase"/>
</dbReference>
<dbReference type="STRING" id="1703779.AMJ83_01585"/>
<evidence type="ECO:0000313" key="2">
    <source>
        <dbReference type="EMBL" id="KPK64433.1"/>
    </source>
</evidence>
<dbReference type="GO" id="GO:0016747">
    <property type="term" value="F:acyltransferase activity, transferring groups other than amino-acyl groups"/>
    <property type="evidence" value="ECO:0007669"/>
    <property type="project" value="InterPro"/>
</dbReference>
<protein>
    <recommendedName>
        <fullName evidence="1">N-acetyltransferase domain-containing protein</fullName>
    </recommendedName>
</protein>
<feature type="domain" description="N-acetyltransferase" evidence="1">
    <location>
        <begin position="163"/>
        <end position="302"/>
    </location>
</feature>
<dbReference type="PROSITE" id="PS51186">
    <property type="entry name" value="GNAT"/>
    <property type="match status" value="1"/>
</dbReference>
<comment type="caution">
    <text evidence="2">The sequence shown here is derived from an EMBL/GenBank/DDBJ whole genome shotgun (WGS) entry which is preliminary data.</text>
</comment>
<dbReference type="AlphaFoldDB" id="A0A0S8FVT4"/>